<accession>A0ABQ8AZ90</accession>
<reference evidence="4 5" key="1">
    <citation type="submission" date="2021-05" db="EMBL/GenBank/DDBJ databases">
        <title>Genome Assembly of Synthetic Allotetraploid Brassica napus Reveals Homoeologous Exchanges between Subgenomes.</title>
        <authorList>
            <person name="Davis J.T."/>
        </authorList>
    </citation>
    <scope>NUCLEOTIDE SEQUENCE [LARGE SCALE GENOMIC DNA]</scope>
    <source>
        <strain evidence="5">cv. Da-Ae</strain>
        <tissue evidence="4">Seedling</tissue>
    </source>
</reference>
<dbReference type="Pfam" id="PF02704">
    <property type="entry name" value="GASA"/>
    <property type="match status" value="1"/>
</dbReference>
<keyword evidence="3" id="KW-0472">Membrane</keyword>
<evidence type="ECO:0000256" key="2">
    <source>
        <dbReference type="ARBA" id="ARBA00022941"/>
    </source>
</evidence>
<dbReference type="PANTHER" id="PTHR23201:SF108">
    <property type="entry name" value="GIBBERELLIN-REGULATED PROTEIN 6"/>
    <property type="match status" value="1"/>
</dbReference>
<dbReference type="EMBL" id="JAGKQM010000012">
    <property type="protein sequence ID" value="KAH0897860.1"/>
    <property type="molecule type" value="Genomic_DNA"/>
</dbReference>
<proteinExistence type="inferred from homology"/>
<evidence type="ECO:0000256" key="1">
    <source>
        <dbReference type="ARBA" id="ARBA00010582"/>
    </source>
</evidence>
<evidence type="ECO:0008006" key="6">
    <source>
        <dbReference type="Google" id="ProtNLM"/>
    </source>
</evidence>
<evidence type="ECO:0000313" key="4">
    <source>
        <dbReference type="EMBL" id="KAH0897860.1"/>
    </source>
</evidence>
<name>A0ABQ8AZ90_BRANA</name>
<comment type="caution">
    <text evidence="4">The sequence shown here is derived from an EMBL/GenBank/DDBJ whole genome shotgun (WGS) entry which is preliminary data.</text>
</comment>
<keyword evidence="3" id="KW-0812">Transmembrane</keyword>
<comment type="similarity">
    <text evidence="1">Belongs to the GASA family.</text>
</comment>
<protein>
    <recommendedName>
        <fullName evidence="6">Gibberellin regulated protein</fullName>
    </recommendedName>
</protein>
<dbReference type="InterPro" id="IPR003854">
    <property type="entry name" value="GASA"/>
</dbReference>
<keyword evidence="2" id="KW-0939">Gibberellin signaling pathway</keyword>
<keyword evidence="3" id="KW-1133">Transmembrane helix</keyword>
<dbReference type="PANTHER" id="PTHR23201">
    <property type="entry name" value="EXTENSIN, PROLINE-RICH PROTEIN"/>
    <property type="match status" value="1"/>
</dbReference>
<organism evidence="4 5">
    <name type="scientific">Brassica napus</name>
    <name type="common">Rape</name>
    <dbReference type="NCBI Taxonomy" id="3708"/>
    <lineage>
        <taxon>Eukaryota</taxon>
        <taxon>Viridiplantae</taxon>
        <taxon>Streptophyta</taxon>
        <taxon>Embryophyta</taxon>
        <taxon>Tracheophyta</taxon>
        <taxon>Spermatophyta</taxon>
        <taxon>Magnoliopsida</taxon>
        <taxon>eudicotyledons</taxon>
        <taxon>Gunneridae</taxon>
        <taxon>Pentapetalae</taxon>
        <taxon>rosids</taxon>
        <taxon>malvids</taxon>
        <taxon>Brassicales</taxon>
        <taxon>Brassicaceae</taxon>
        <taxon>Brassiceae</taxon>
        <taxon>Brassica</taxon>
    </lineage>
</organism>
<sequence>SFTYTSTLSTEDMANLITYLLFITILFSFIFLTMSKETEYNPESYGAGSLKSYQCGGECTRRCSNTKYHKPCMFFCQKCCAKCLCVPPGTYGNKQVCPCYNNWKTQQGGPKCP</sequence>
<feature type="non-terminal residue" evidence="4">
    <location>
        <position position="1"/>
    </location>
</feature>
<dbReference type="Proteomes" id="UP000824890">
    <property type="component" value="Unassembled WGS sequence"/>
</dbReference>
<evidence type="ECO:0000313" key="5">
    <source>
        <dbReference type="Proteomes" id="UP000824890"/>
    </source>
</evidence>
<gene>
    <name evidence="4" type="ORF">HID58_047428</name>
</gene>
<keyword evidence="5" id="KW-1185">Reference proteome</keyword>
<evidence type="ECO:0000256" key="3">
    <source>
        <dbReference type="SAM" id="Phobius"/>
    </source>
</evidence>
<feature type="transmembrane region" description="Helical" evidence="3">
    <location>
        <begin position="16"/>
        <end position="34"/>
    </location>
</feature>